<feature type="transmembrane region" description="Helical" evidence="1">
    <location>
        <begin position="49"/>
        <end position="67"/>
    </location>
</feature>
<name>A0A2M8LBI4_9BACT</name>
<keyword evidence="1" id="KW-0812">Transmembrane</keyword>
<proteinExistence type="predicted"/>
<feature type="transmembrane region" description="Helical" evidence="1">
    <location>
        <begin position="79"/>
        <end position="101"/>
    </location>
</feature>
<feature type="transmembrane region" description="Helical" evidence="1">
    <location>
        <begin position="107"/>
        <end position="128"/>
    </location>
</feature>
<keyword evidence="1" id="KW-0472">Membrane</keyword>
<accession>A0A2M8LBI4</accession>
<dbReference type="Proteomes" id="UP000230959">
    <property type="component" value="Unassembled WGS sequence"/>
</dbReference>
<evidence type="ECO:0000313" key="2">
    <source>
        <dbReference type="EMBL" id="PJE73980.1"/>
    </source>
</evidence>
<dbReference type="AlphaFoldDB" id="A0A2M8LBI4"/>
<dbReference type="EMBL" id="PFER01000004">
    <property type="protein sequence ID" value="PJE73980.1"/>
    <property type="molecule type" value="Genomic_DNA"/>
</dbReference>
<organism evidence="2 3">
    <name type="scientific">Candidatus Terrybacteria bacterium CG10_big_fil_rev_8_21_14_0_10_41_10</name>
    <dbReference type="NCBI Taxonomy" id="1975026"/>
    <lineage>
        <taxon>Bacteria</taxon>
        <taxon>Candidatus Terryibacteriota</taxon>
    </lineage>
</organism>
<gene>
    <name evidence="2" type="ORF">COV02_00290</name>
</gene>
<dbReference type="Gene3D" id="3.40.210.20">
    <property type="entry name" value="MvaI/BcnI restriction endonuclease, catalytic domain"/>
    <property type="match status" value="1"/>
</dbReference>
<evidence type="ECO:0000313" key="3">
    <source>
        <dbReference type="Proteomes" id="UP000230959"/>
    </source>
</evidence>
<reference evidence="3" key="1">
    <citation type="submission" date="2017-09" db="EMBL/GenBank/DDBJ databases">
        <title>Depth-based differentiation of microbial function through sediment-hosted aquifers and enrichment of novel symbionts in the deep terrestrial subsurface.</title>
        <authorList>
            <person name="Probst A.J."/>
            <person name="Ladd B."/>
            <person name="Jarett J.K."/>
            <person name="Geller-Mcgrath D.E."/>
            <person name="Sieber C.M.K."/>
            <person name="Emerson J.B."/>
            <person name="Anantharaman K."/>
            <person name="Thomas B.C."/>
            <person name="Malmstrom R."/>
            <person name="Stieglmeier M."/>
            <person name="Klingl A."/>
            <person name="Woyke T."/>
            <person name="Ryan C.M."/>
            <person name="Banfield J.F."/>
        </authorList>
    </citation>
    <scope>NUCLEOTIDE SEQUENCE [LARGE SCALE GENOMIC DNA]</scope>
</reference>
<keyword evidence="1" id="KW-1133">Transmembrane helix</keyword>
<evidence type="ECO:0000256" key="1">
    <source>
        <dbReference type="SAM" id="Phobius"/>
    </source>
</evidence>
<sequence length="132" mass="14223">MTKKPVIYTKPALIAKLKEISEMGFIPNARKGNAGGIGNTLEESGYRTLSGLATLIPVFTLVAYFFIGQTQGSMAVSQHAKWVLVGTLVSWVPYMLVVAYLSPKIGSHNAILLGLAVFLVLALIYIAIIKTI</sequence>
<dbReference type="InterPro" id="IPR043004">
    <property type="entry name" value="MvaI_BcnI_cat"/>
</dbReference>
<comment type="caution">
    <text evidence="2">The sequence shown here is derived from an EMBL/GenBank/DDBJ whole genome shotgun (WGS) entry which is preliminary data.</text>
</comment>
<protein>
    <submittedName>
        <fullName evidence="2">Uncharacterized protein</fullName>
    </submittedName>
</protein>